<dbReference type="SUPFAM" id="SSF52743">
    <property type="entry name" value="Subtilisin-like"/>
    <property type="match status" value="1"/>
</dbReference>
<name>A0ABW2FUA2_9ACTN</name>
<dbReference type="PROSITE" id="PS00137">
    <property type="entry name" value="SUBTILASE_HIS"/>
    <property type="match status" value="1"/>
</dbReference>
<evidence type="ECO:0000256" key="6">
    <source>
        <dbReference type="SAM" id="MobiDB-lite"/>
    </source>
</evidence>
<evidence type="ECO:0000256" key="1">
    <source>
        <dbReference type="ARBA" id="ARBA00011073"/>
    </source>
</evidence>
<dbReference type="InterPro" id="IPR015500">
    <property type="entry name" value="Peptidase_S8_subtilisin-rel"/>
</dbReference>
<gene>
    <name evidence="8" type="ORF">ACFQMG_10525</name>
</gene>
<keyword evidence="2 5" id="KW-0645">Protease</keyword>
<feature type="region of interest" description="Disordered" evidence="6">
    <location>
        <begin position="149"/>
        <end position="168"/>
    </location>
</feature>
<evidence type="ECO:0000313" key="8">
    <source>
        <dbReference type="EMBL" id="MFC7179992.1"/>
    </source>
</evidence>
<dbReference type="InterPro" id="IPR050131">
    <property type="entry name" value="Peptidase_S8_subtilisin-like"/>
</dbReference>
<accession>A0ABW2FUA2</accession>
<evidence type="ECO:0000256" key="2">
    <source>
        <dbReference type="ARBA" id="ARBA00022670"/>
    </source>
</evidence>
<dbReference type="PRINTS" id="PR00723">
    <property type="entry name" value="SUBTILISIN"/>
</dbReference>
<dbReference type="EMBL" id="JBHTAJ010000015">
    <property type="protein sequence ID" value="MFC7179992.1"/>
    <property type="molecule type" value="Genomic_DNA"/>
</dbReference>
<feature type="active site" description="Charge relay system" evidence="5">
    <location>
        <position position="170"/>
    </location>
</feature>
<dbReference type="Proteomes" id="UP001596435">
    <property type="component" value="Unassembled WGS sequence"/>
</dbReference>
<dbReference type="InterPro" id="IPR023828">
    <property type="entry name" value="Peptidase_S8_Ser-AS"/>
</dbReference>
<dbReference type="PROSITE" id="PS00138">
    <property type="entry name" value="SUBTILASE_SER"/>
    <property type="match status" value="1"/>
</dbReference>
<dbReference type="InterPro" id="IPR022398">
    <property type="entry name" value="Peptidase_S8_His-AS"/>
</dbReference>
<dbReference type="InterPro" id="IPR000209">
    <property type="entry name" value="Peptidase_S8/S53_dom"/>
</dbReference>
<feature type="active site" description="Charge relay system" evidence="5">
    <location>
        <position position="412"/>
    </location>
</feature>
<evidence type="ECO:0000259" key="7">
    <source>
        <dbReference type="Pfam" id="PF00082"/>
    </source>
</evidence>
<comment type="caution">
    <text evidence="8">The sequence shown here is derived from an EMBL/GenBank/DDBJ whole genome shotgun (WGS) entry which is preliminary data.</text>
</comment>
<dbReference type="PROSITE" id="PS51892">
    <property type="entry name" value="SUBTILASE"/>
    <property type="match status" value="1"/>
</dbReference>
<keyword evidence="3 5" id="KW-0378">Hydrolase</keyword>
<evidence type="ECO:0000256" key="5">
    <source>
        <dbReference type="PROSITE-ProRule" id="PRU01240"/>
    </source>
</evidence>
<dbReference type="RefSeq" id="WP_380230948.1">
    <property type="nucleotide sequence ID" value="NZ_JBHSVH010000002.1"/>
</dbReference>
<protein>
    <submittedName>
        <fullName evidence="8">S8 family serine peptidase</fullName>
    </submittedName>
</protein>
<feature type="active site" description="Charge relay system" evidence="5">
    <location>
        <position position="119"/>
    </location>
</feature>
<dbReference type="PANTHER" id="PTHR43806">
    <property type="entry name" value="PEPTIDASE S8"/>
    <property type="match status" value="1"/>
</dbReference>
<proteinExistence type="inferred from homology"/>
<dbReference type="Gene3D" id="3.40.50.200">
    <property type="entry name" value="Peptidase S8/S53 domain"/>
    <property type="match status" value="1"/>
</dbReference>
<reference evidence="9" key="1">
    <citation type="journal article" date="2019" name="Int. J. Syst. Evol. Microbiol.">
        <title>The Global Catalogue of Microorganisms (GCM) 10K type strain sequencing project: providing services to taxonomists for standard genome sequencing and annotation.</title>
        <authorList>
            <consortium name="The Broad Institute Genomics Platform"/>
            <consortium name="The Broad Institute Genome Sequencing Center for Infectious Disease"/>
            <person name="Wu L."/>
            <person name="Ma J."/>
        </authorList>
    </citation>
    <scope>NUCLEOTIDE SEQUENCE [LARGE SCALE GENOMIC DNA]</scope>
    <source>
        <strain evidence="9">CGMCC 1.12859</strain>
    </source>
</reference>
<keyword evidence="4 5" id="KW-0720">Serine protease</keyword>
<dbReference type="PANTHER" id="PTHR43806:SF11">
    <property type="entry name" value="CEREVISIN-RELATED"/>
    <property type="match status" value="1"/>
</dbReference>
<keyword evidence="9" id="KW-1185">Reference proteome</keyword>
<evidence type="ECO:0000256" key="4">
    <source>
        <dbReference type="ARBA" id="ARBA00022825"/>
    </source>
</evidence>
<organism evidence="8 9">
    <name type="scientific">Kitasatospora paranensis</name>
    <dbReference type="NCBI Taxonomy" id="258053"/>
    <lineage>
        <taxon>Bacteria</taxon>
        <taxon>Bacillati</taxon>
        <taxon>Actinomycetota</taxon>
        <taxon>Actinomycetes</taxon>
        <taxon>Kitasatosporales</taxon>
        <taxon>Streptomycetaceae</taxon>
        <taxon>Kitasatospora</taxon>
    </lineage>
</organism>
<feature type="domain" description="Peptidase S8/S53" evidence="7">
    <location>
        <begin position="112"/>
        <end position="455"/>
    </location>
</feature>
<dbReference type="Pfam" id="PF00082">
    <property type="entry name" value="Peptidase_S8"/>
    <property type="match status" value="1"/>
</dbReference>
<feature type="compositionally biased region" description="Low complexity" evidence="6">
    <location>
        <begin position="150"/>
        <end position="160"/>
    </location>
</feature>
<dbReference type="InterPro" id="IPR036852">
    <property type="entry name" value="Peptidase_S8/S53_dom_sf"/>
</dbReference>
<evidence type="ECO:0000313" key="9">
    <source>
        <dbReference type="Proteomes" id="UP001596435"/>
    </source>
</evidence>
<evidence type="ECO:0000256" key="3">
    <source>
        <dbReference type="ARBA" id="ARBA00022801"/>
    </source>
</evidence>
<sequence length="471" mass="49474">MPIDEENRSPVLVEVDLARDADTERTRSEFLGLYARVFPGGPEPIRVAASYLRCLLSPEEIELLLQRDQESAARPTVFRVWPDYTMEAHIDRSISTIKADAVTRCYGASGLGVVWAVMDSGIDESHPHFAAGTLQGPVAALHRDFTGLVPDGPDGPADPAEQPLTDPVGHGTHVAGIIAGGLPPDSTPLITRLKLIGGLPVRESRELAEGGSLQGIASRAQLVSLKVLAPRGDFLVTSSSAVIEALYYLREKVNTGGRMLVVHGVNLSLGCPWDAAEYACGQSPVCREVDLLAASGVVVVVSAGNGGFGTRLPGEGGTDTRGVPASITDPGNADGAITVGSTHRDRPHEFGVTYNSSKGPTLDGRLKPDLLAPGERITSCATGSLRGDPTTLLPPGADPAAVAVYTEQSGTSMAAPHVSGAVAAFLSVRPEFIGRPREVKDLFCASATSLGRDRYLEGHGLLDLMRVMSNV</sequence>
<comment type="similarity">
    <text evidence="1 5">Belongs to the peptidase S8 family.</text>
</comment>